<keyword evidence="1" id="KW-0472">Membrane</keyword>
<comment type="caution">
    <text evidence="2">The sequence shown here is derived from an EMBL/GenBank/DDBJ whole genome shotgun (WGS) entry which is preliminary data.</text>
</comment>
<organism evidence="2 3">
    <name type="scientific">Lawsonella clevelandensis</name>
    <dbReference type="NCBI Taxonomy" id="1528099"/>
    <lineage>
        <taxon>Bacteria</taxon>
        <taxon>Bacillati</taxon>
        <taxon>Actinomycetota</taxon>
        <taxon>Actinomycetes</taxon>
        <taxon>Mycobacteriales</taxon>
        <taxon>Lawsonellaceae</taxon>
        <taxon>Lawsonella</taxon>
    </lineage>
</organism>
<name>A0A2W5IC88_9ACTN</name>
<proteinExistence type="predicted"/>
<dbReference type="InterPro" id="IPR019675">
    <property type="entry name" value="DUF2550"/>
</dbReference>
<dbReference type="EMBL" id="QFOZ01000001">
    <property type="protein sequence ID" value="PZP89745.1"/>
    <property type="molecule type" value="Genomic_DNA"/>
</dbReference>
<dbReference type="Proteomes" id="UP000248606">
    <property type="component" value="Unassembled WGS sequence"/>
</dbReference>
<dbReference type="Pfam" id="PF10739">
    <property type="entry name" value="DUF2550"/>
    <property type="match status" value="1"/>
</dbReference>
<evidence type="ECO:0000313" key="3">
    <source>
        <dbReference type="Proteomes" id="UP000248606"/>
    </source>
</evidence>
<sequence length="144" mass="16284">MWWVSIVAVGVLLIALAAALYFFYRHMTALQGKGTGVLMRTLPAEGSHGWRHGILVYEENCVRYYQLLKFVSRQSFDLNREDIRISSRRSPNSSESSLMEENTRIVSVTGCTPEVELALSPSAHAALLSWLESRPSKRLYHQGL</sequence>
<feature type="transmembrane region" description="Helical" evidence="1">
    <location>
        <begin position="6"/>
        <end position="24"/>
    </location>
</feature>
<evidence type="ECO:0000256" key="1">
    <source>
        <dbReference type="SAM" id="Phobius"/>
    </source>
</evidence>
<keyword evidence="1" id="KW-0812">Transmembrane</keyword>
<dbReference type="AlphaFoldDB" id="A0A2W5IC88"/>
<reference evidence="2 3" key="1">
    <citation type="submission" date="2017-08" db="EMBL/GenBank/DDBJ databases">
        <title>Infants hospitalized years apart are colonized by the same room-sourced microbial strains.</title>
        <authorList>
            <person name="Brooks B."/>
            <person name="Olm M.R."/>
            <person name="Firek B.A."/>
            <person name="Baker R."/>
            <person name="Thomas B.C."/>
            <person name="Morowitz M.J."/>
            <person name="Banfield J.F."/>
        </authorList>
    </citation>
    <scope>NUCLEOTIDE SEQUENCE [LARGE SCALE GENOMIC DNA]</scope>
    <source>
        <strain evidence="2">S2_006_000_R1_57</strain>
    </source>
</reference>
<protein>
    <submittedName>
        <fullName evidence="2">DUF2550 domain-containing protein</fullName>
    </submittedName>
</protein>
<accession>A0A2W5IC88</accession>
<gene>
    <name evidence="2" type="ORF">DI579_00835</name>
</gene>
<dbReference type="RefSeq" id="WP_290595473.1">
    <property type="nucleotide sequence ID" value="NZ_CAKZIO010000003.1"/>
</dbReference>
<keyword evidence="1" id="KW-1133">Transmembrane helix</keyword>
<evidence type="ECO:0000313" key="2">
    <source>
        <dbReference type="EMBL" id="PZP89745.1"/>
    </source>
</evidence>